<proteinExistence type="predicted"/>
<keyword evidence="3" id="KW-1185">Reference proteome</keyword>
<dbReference type="InterPro" id="IPR037523">
    <property type="entry name" value="VOC_core"/>
</dbReference>
<dbReference type="InterPro" id="IPR051332">
    <property type="entry name" value="Fosfomycin_Res_Enzymes"/>
</dbReference>
<accession>A0ABX7BYC5</accession>
<dbReference type="Pfam" id="PF00903">
    <property type="entry name" value="Glyoxalase"/>
    <property type="match status" value="1"/>
</dbReference>
<reference evidence="2 3" key="1">
    <citation type="submission" date="2021-01" db="EMBL/GenBank/DDBJ databases">
        <title>Genome seq and assembly of Devosia sp. G19.</title>
        <authorList>
            <person name="Chhetri G."/>
        </authorList>
    </citation>
    <scope>NUCLEOTIDE SEQUENCE [LARGE SCALE GENOMIC DNA]</scope>
    <source>
        <strain evidence="2 3">G19</strain>
    </source>
</reference>
<dbReference type="EMBL" id="CP068047">
    <property type="protein sequence ID" value="QQR36964.1"/>
    <property type="molecule type" value="Genomic_DNA"/>
</dbReference>
<feature type="domain" description="VOC" evidence="1">
    <location>
        <begin position="2"/>
        <end position="121"/>
    </location>
</feature>
<sequence>MKLNHANLAVVDVGATIAFFERFLGFTVLTNRNDAFAVLDDGHGFVFNLVVPAKGEVIAYSRNFHLGFFVADEAAVRDKHAELIAAGVEAGGIQFYKRGTTGSVGFYCMTPGGFLIEVAANL</sequence>
<dbReference type="CDD" id="cd06587">
    <property type="entry name" value="VOC"/>
    <property type="match status" value="1"/>
</dbReference>
<evidence type="ECO:0000259" key="1">
    <source>
        <dbReference type="PROSITE" id="PS51819"/>
    </source>
</evidence>
<dbReference type="PANTHER" id="PTHR36113">
    <property type="entry name" value="LYASE, PUTATIVE-RELATED-RELATED"/>
    <property type="match status" value="1"/>
</dbReference>
<protein>
    <submittedName>
        <fullName evidence="2">VOC family protein</fullName>
    </submittedName>
</protein>
<dbReference type="InterPro" id="IPR029068">
    <property type="entry name" value="Glyas_Bleomycin-R_OHBP_Dase"/>
</dbReference>
<dbReference type="SUPFAM" id="SSF54593">
    <property type="entry name" value="Glyoxalase/Bleomycin resistance protein/Dihydroxybiphenyl dioxygenase"/>
    <property type="match status" value="1"/>
</dbReference>
<organism evidence="2 3">
    <name type="scientific">Devosia oryziradicis</name>
    <dbReference type="NCBI Taxonomy" id="2801335"/>
    <lineage>
        <taxon>Bacteria</taxon>
        <taxon>Pseudomonadati</taxon>
        <taxon>Pseudomonadota</taxon>
        <taxon>Alphaproteobacteria</taxon>
        <taxon>Hyphomicrobiales</taxon>
        <taxon>Devosiaceae</taxon>
        <taxon>Devosia</taxon>
    </lineage>
</organism>
<dbReference type="Gene3D" id="3.10.180.10">
    <property type="entry name" value="2,3-Dihydroxybiphenyl 1,2-Dioxygenase, domain 1"/>
    <property type="match status" value="1"/>
</dbReference>
<evidence type="ECO:0000313" key="2">
    <source>
        <dbReference type="EMBL" id="QQR36964.1"/>
    </source>
</evidence>
<dbReference type="PANTHER" id="PTHR36113:SF3">
    <property type="entry name" value="SLL5075 PROTEIN"/>
    <property type="match status" value="1"/>
</dbReference>
<dbReference type="Proteomes" id="UP000595460">
    <property type="component" value="Chromosome"/>
</dbReference>
<dbReference type="PROSITE" id="PS51819">
    <property type="entry name" value="VOC"/>
    <property type="match status" value="1"/>
</dbReference>
<dbReference type="RefSeq" id="WP_201660041.1">
    <property type="nucleotide sequence ID" value="NZ_CP068047.1"/>
</dbReference>
<dbReference type="InterPro" id="IPR004360">
    <property type="entry name" value="Glyas_Fos-R_dOase_dom"/>
</dbReference>
<gene>
    <name evidence="2" type="ORF">JI749_04910</name>
</gene>
<name>A0ABX7BYC5_9HYPH</name>
<evidence type="ECO:0000313" key="3">
    <source>
        <dbReference type="Proteomes" id="UP000595460"/>
    </source>
</evidence>